<dbReference type="Proteomes" id="UP000649617">
    <property type="component" value="Unassembled WGS sequence"/>
</dbReference>
<organism evidence="1 2">
    <name type="scientific">Symbiodinium pilosum</name>
    <name type="common">Dinoflagellate</name>
    <dbReference type="NCBI Taxonomy" id="2952"/>
    <lineage>
        <taxon>Eukaryota</taxon>
        <taxon>Sar</taxon>
        <taxon>Alveolata</taxon>
        <taxon>Dinophyceae</taxon>
        <taxon>Suessiales</taxon>
        <taxon>Symbiodiniaceae</taxon>
        <taxon>Symbiodinium</taxon>
    </lineage>
</organism>
<dbReference type="OrthoDB" id="432060at2759"/>
<keyword evidence="2" id="KW-1185">Reference proteome</keyword>
<reference evidence="1" key="1">
    <citation type="submission" date="2021-02" db="EMBL/GenBank/DDBJ databases">
        <authorList>
            <person name="Dougan E. K."/>
            <person name="Rhodes N."/>
            <person name="Thang M."/>
            <person name="Chan C."/>
        </authorList>
    </citation>
    <scope>NUCLEOTIDE SEQUENCE</scope>
</reference>
<evidence type="ECO:0000313" key="1">
    <source>
        <dbReference type="EMBL" id="CAE7771117.1"/>
    </source>
</evidence>
<sequence length="114" mass="12453">AAADNPVPRAVARVVAALKPDLVAVELDEARGGRELETLPDKLRGRSSVFLPQQSQPGLFEAFGLFDSGPQLSLDEALIDRIRAKVGKSRMSVKDYIRAMKLIFTKSTEKCLVT</sequence>
<accession>A0A812Y9U7</accession>
<dbReference type="AlphaFoldDB" id="A0A812Y9U7"/>
<evidence type="ECO:0000313" key="2">
    <source>
        <dbReference type="Proteomes" id="UP000649617"/>
    </source>
</evidence>
<comment type="caution">
    <text evidence="1">The sequence shown here is derived from an EMBL/GenBank/DDBJ whole genome shotgun (WGS) entry which is preliminary data.</text>
</comment>
<dbReference type="EMBL" id="CAJNIZ010047586">
    <property type="protein sequence ID" value="CAE7771117.1"/>
    <property type="molecule type" value="Genomic_DNA"/>
</dbReference>
<name>A0A812Y9U7_SYMPI</name>
<proteinExistence type="predicted"/>
<protein>
    <submittedName>
        <fullName evidence="1">Uncharacterized protein</fullName>
    </submittedName>
</protein>
<feature type="non-terminal residue" evidence="1">
    <location>
        <position position="1"/>
    </location>
</feature>
<gene>
    <name evidence="1" type="ORF">SPIL2461_LOCUS22716</name>
</gene>